<comment type="caution">
    <text evidence="2">The sequence shown here is derived from an EMBL/GenBank/DDBJ whole genome shotgun (WGS) entry which is preliminary data.</text>
</comment>
<accession>A0A9P5Y814</accession>
<feature type="region of interest" description="Disordered" evidence="1">
    <location>
        <begin position="159"/>
        <end position="178"/>
    </location>
</feature>
<feature type="non-terminal residue" evidence="2">
    <location>
        <position position="194"/>
    </location>
</feature>
<name>A0A9P5Y814_9AGAR</name>
<feature type="region of interest" description="Disordered" evidence="1">
    <location>
        <begin position="1"/>
        <end position="74"/>
    </location>
</feature>
<protein>
    <submittedName>
        <fullName evidence="2">Uncharacterized protein</fullName>
    </submittedName>
</protein>
<evidence type="ECO:0000256" key="1">
    <source>
        <dbReference type="SAM" id="MobiDB-lite"/>
    </source>
</evidence>
<feature type="compositionally biased region" description="Polar residues" evidence="1">
    <location>
        <begin position="1"/>
        <end position="19"/>
    </location>
</feature>
<sequence length="194" mass="20887">MPQLLFTPSQSIKSTQRPTESIPPTPSLPPTNRNTNKLHNTTATPLQTAEARPTVDGGSTTEPPFEPLPPYGNLDIVKSPRNRGLGGCPAWLAYAMSRPCIPKPVVHSHPTTLSKPSAPSAIQPFTLTRVPPPTSPHKRAAYGGLGKRKMNEIDQNIVGGTKGKSPVQQSPPTIGQKLDIKMSDPSFHCDFCNK</sequence>
<reference evidence="2" key="1">
    <citation type="submission" date="2020-11" db="EMBL/GenBank/DDBJ databases">
        <authorList>
            <consortium name="DOE Joint Genome Institute"/>
            <person name="Ahrendt S."/>
            <person name="Riley R."/>
            <person name="Andreopoulos W."/>
            <person name="Labutti K."/>
            <person name="Pangilinan J."/>
            <person name="Ruiz-Duenas F.J."/>
            <person name="Barrasa J.M."/>
            <person name="Sanchez-Garcia M."/>
            <person name="Camarero S."/>
            <person name="Miyauchi S."/>
            <person name="Serrano A."/>
            <person name="Linde D."/>
            <person name="Babiker R."/>
            <person name="Drula E."/>
            <person name="Ayuso-Fernandez I."/>
            <person name="Pacheco R."/>
            <person name="Padilla G."/>
            <person name="Ferreira P."/>
            <person name="Barriuso J."/>
            <person name="Kellner H."/>
            <person name="Castanera R."/>
            <person name="Alfaro M."/>
            <person name="Ramirez L."/>
            <person name="Pisabarro A.G."/>
            <person name="Kuo A."/>
            <person name="Tritt A."/>
            <person name="Lipzen A."/>
            <person name="He G."/>
            <person name="Yan M."/>
            <person name="Ng V."/>
            <person name="Cullen D."/>
            <person name="Martin F."/>
            <person name="Rosso M.-N."/>
            <person name="Henrissat B."/>
            <person name="Hibbett D."/>
            <person name="Martinez A.T."/>
            <person name="Grigoriev I.V."/>
        </authorList>
    </citation>
    <scope>NUCLEOTIDE SEQUENCE</scope>
    <source>
        <strain evidence="2">CBS 247.69</strain>
    </source>
</reference>
<dbReference type="EMBL" id="MU150258">
    <property type="protein sequence ID" value="KAF9463890.1"/>
    <property type="molecule type" value="Genomic_DNA"/>
</dbReference>
<gene>
    <name evidence="2" type="ORF">BDZ94DRAFT_1321451</name>
</gene>
<evidence type="ECO:0000313" key="2">
    <source>
        <dbReference type="EMBL" id="KAF9463890.1"/>
    </source>
</evidence>
<feature type="compositionally biased region" description="Polar residues" evidence="1">
    <location>
        <begin position="30"/>
        <end position="47"/>
    </location>
</feature>
<proteinExistence type="predicted"/>
<keyword evidence="3" id="KW-1185">Reference proteome</keyword>
<dbReference type="AlphaFoldDB" id="A0A9P5Y814"/>
<organism evidence="2 3">
    <name type="scientific">Collybia nuda</name>
    <dbReference type="NCBI Taxonomy" id="64659"/>
    <lineage>
        <taxon>Eukaryota</taxon>
        <taxon>Fungi</taxon>
        <taxon>Dikarya</taxon>
        <taxon>Basidiomycota</taxon>
        <taxon>Agaricomycotina</taxon>
        <taxon>Agaricomycetes</taxon>
        <taxon>Agaricomycetidae</taxon>
        <taxon>Agaricales</taxon>
        <taxon>Tricholomatineae</taxon>
        <taxon>Clitocybaceae</taxon>
        <taxon>Collybia</taxon>
    </lineage>
</organism>
<evidence type="ECO:0000313" key="3">
    <source>
        <dbReference type="Proteomes" id="UP000807353"/>
    </source>
</evidence>
<dbReference type="Proteomes" id="UP000807353">
    <property type="component" value="Unassembled WGS sequence"/>
</dbReference>